<accession>A0A1G7QU29</accession>
<protein>
    <submittedName>
        <fullName evidence="2">Acetyltransferase (GNAT) domain-containing protein</fullName>
    </submittedName>
</protein>
<dbReference type="Pfam" id="PF00583">
    <property type="entry name" value="Acetyltransf_1"/>
    <property type="match status" value="1"/>
</dbReference>
<dbReference type="InterPro" id="IPR000182">
    <property type="entry name" value="GNAT_dom"/>
</dbReference>
<feature type="domain" description="N-acetyltransferase" evidence="1">
    <location>
        <begin position="7"/>
        <end position="165"/>
    </location>
</feature>
<name>A0A1G7QU29_9BACL</name>
<evidence type="ECO:0000313" key="2">
    <source>
        <dbReference type="EMBL" id="SDG02015.1"/>
    </source>
</evidence>
<gene>
    <name evidence="2" type="ORF">SAMN04488542_12350</name>
</gene>
<organism evidence="2 3">
    <name type="scientific">Fontibacillus panacisegetis</name>
    <dbReference type="NCBI Taxonomy" id="670482"/>
    <lineage>
        <taxon>Bacteria</taxon>
        <taxon>Bacillati</taxon>
        <taxon>Bacillota</taxon>
        <taxon>Bacilli</taxon>
        <taxon>Bacillales</taxon>
        <taxon>Paenibacillaceae</taxon>
        <taxon>Fontibacillus</taxon>
    </lineage>
</organism>
<evidence type="ECO:0000259" key="1">
    <source>
        <dbReference type="PROSITE" id="PS51186"/>
    </source>
</evidence>
<dbReference type="SUPFAM" id="SSF55729">
    <property type="entry name" value="Acyl-CoA N-acyltransferases (Nat)"/>
    <property type="match status" value="1"/>
</dbReference>
<dbReference type="Gene3D" id="3.40.630.30">
    <property type="match status" value="1"/>
</dbReference>
<evidence type="ECO:0000313" key="3">
    <source>
        <dbReference type="Proteomes" id="UP000198972"/>
    </source>
</evidence>
<dbReference type="GO" id="GO:0016747">
    <property type="term" value="F:acyltransferase activity, transferring groups other than amino-acyl groups"/>
    <property type="evidence" value="ECO:0007669"/>
    <property type="project" value="InterPro"/>
</dbReference>
<dbReference type="PROSITE" id="PS51186">
    <property type="entry name" value="GNAT"/>
    <property type="match status" value="1"/>
</dbReference>
<dbReference type="InterPro" id="IPR016181">
    <property type="entry name" value="Acyl_CoA_acyltransferase"/>
</dbReference>
<dbReference type="AlphaFoldDB" id="A0A1G7QU29"/>
<sequence length="165" mass="18979">MPQKTSIVFENITSEDIVPLTAIMTRAFDEDARIHLGEGRKSGPEGYDDGGFLEKWALNSPTESHKILVNGELAGACILWIREDGYNYLGNIFLDVIYQNQGIGLKVWNMIEEKYTDTKKWSTDTPGFSKRNHRFYMQKCGFRLVEIQNQGNLEEESYLMEKVMN</sequence>
<keyword evidence="2" id="KW-0808">Transferase</keyword>
<dbReference type="OrthoDB" id="9786032at2"/>
<dbReference type="Proteomes" id="UP000198972">
    <property type="component" value="Unassembled WGS sequence"/>
</dbReference>
<dbReference type="STRING" id="670482.SAMN04488542_12350"/>
<keyword evidence="3" id="KW-1185">Reference proteome</keyword>
<reference evidence="2 3" key="1">
    <citation type="submission" date="2016-10" db="EMBL/GenBank/DDBJ databases">
        <authorList>
            <person name="de Groot N.N."/>
        </authorList>
    </citation>
    <scope>NUCLEOTIDE SEQUENCE [LARGE SCALE GENOMIC DNA]</scope>
    <source>
        <strain evidence="2 3">DSM 28129</strain>
    </source>
</reference>
<proteinExistence type="predicted"/>
<dbReference type="EMBL" id="FNBG01000023">
    <property type="protein sequence ID" value="SDG02015.1"/>
    <property type="molecule type" value="Genomic_DNA"/>
</dbReference>
<dbReference type="RefSeq" id="WP_091233685.1">
    <property type="nucleotide sequence ID" value="NZ_FNBG01000023.1"/>
</dbReference>
<dbReference type="CDD" id="cd04301">
    <property type="entry name" value="NAT_SF"/>
    <property type="match status" value="1"/>
</dbReference>